<feature type="transmembrane region" description="Helical" evidence="1">
    <location>
        <begin position="354"/>
        <end position="373"/>
    </location>
</feature>
<accession>A0AAD6YG54</accession>
<evidence type="ECO:0000313" key="2">
    <source>
        <dbReference type="EMBL" id="KAJ7219551.1"/>
    </source>
</evidence>
<protein>
    <submittedName>
        <fullName evidence="2">Uncharacterized protein</fullName>
    </submittedName>
</protein>
<feature type="transmembrane region" description="Helical" evidence="1">
    <location>
        <begin position="137"/>
        <end position="160"/>
    </location>
</feature>
<feature type="transmembrane region" description="Helical" evidence="1">
    <location>
        <begin position="172"/>
        <end position="193"/>
    </location>
</feature>
<keyword evidence="3" id="KW-1185">Reference proteome</keyword>
<dbReference type="AlphaFoldDB" id="A0AAD6YG54"/>
<feature type="transmembrane region" description="Helical" evidence="1">
    <location>
        <begin position="417"/>
        <end position="437"/>
    </location>
</feature>
<feature type="transmembrane region" description="Helical" evidence="1">
    <location>
        <begin position="105"/>
        <end position="125"/>
    </location>
</feature>
<gene>
    <name evidence="2" type="ORF">GGX14DRAFT_592731</name>
</gene>
<keyword evidence="1" id="KW-0472">Membrane</keyword>
<sequence length="528" mass="57267">MSQPSLIAVNFVVMILMTLFYGIYFVLFVISMYLLFQQGSVNKVPGQASYLSIIRSMVFISGVALFIVVTTDWAATVCRIAQAFVYFEDGLAATSYLSSNAQPSAIAGGVFLGLSLIIGDAMIVYRLWVVWHFNKPVMIIPIMSLLGLTVAVTFTVQAAIHESPNQVTALTAFTAFTIVTNVYCTTFISWAIWRVTKNSSPIGGTNLRARLLSFLSLPFSLIYGQHFLAVVVESAALYTAWVIYYTITHELGLNFQFVAVGAFPTMVGIANALIHVRVATGSTIEQLHGSASRTASPIHFPSLSAVNFIGLILMTMFYGIYFVLFVISMYLLLRQGSINKVRGQASYVPILRSMVFISGVALFIAVTGDWVATVYRNAQALVYLKDSYLTSNAQPSAVVSGAFLAISLILGDAMVHFLSVVVESAALYTAWVIYYTITHELALNIQYIAISAFPTVVGIANALIHVRIAMGNTIEQRPGPGSATAIHFTQPSRVRTGALSQAGDSIALENMTTLAKEDASMGKVMSVV</sequence>
<organism evidence="2 3">
    <name type="scientific">Mycena pura</name>
    <dbReference type="NCBI Taxonomy" id="153505"/>
    <lineage>
        <taxon>Eukaryota</taxon>
        <taxon>Fungi</taxon>
        <taxon>Dikarya</taxon>
        <taxon>Basidiomycota</taxon>
        <taxon>Agaricomycotina</taxon>
        <taxon>Agaricomycetes</taxon>
        <taxon>Agaricomycetidae</taxon>
        <taxon>Agaricales</taxon>
        <taxon>Marasmiineae</taxon>
        <taxon>Mycenaceae</taxon>
        <taxon>Mycena</taxon>
    </lineage>
</organism>
<evidence type="ECO:0000256" key="1">
    <source>
        <dbReference type="SAM" id="Phobius"/>
    </source>
</evidence>
<feature type="transmembrane region" description="Helical" evidence="1">
    <location>
        <begin position="393"/>
        <end position="410"/>
    </location>
</feature>
<feature type="transmembrane region" description="Helical" evidence="1">
    <location>
        <begin position="308"/>
        <end position="333"/>
    </location>
</feature>
<keyword evidence="1" id="KW-0812">Transmembrane</keyword>
<evidence type="ECO:0000313" key="3">
    <source>
        <dbReference type="Proteomes" id="UP001219525"/>
    </source>
</evidence>
<reference evidence="2" key="1">
    <citation type="submission" date="2023-03" db="EMBL/GenBank/DDBJ databases">
        <title>Massive genome expansion in bonnet fungi (Mycena s.s.) driven by repeated elements and novel gene families across ecological guilds.</title>
        <authorList>
            <consortium name="Lawrence Berkeley National Laboratory"/>
            <person name="Harder C.B."/>
            <person name="Miyauchi S."/>
            <person name="Viragh M."/>
            <person name="Kuo A."/>
            <person name="Thoen E."/>
            <person name="Andreopoulos B."/>
            <person name="Lu D."/>
            <person name="Skrede I."/>
            <person name="Drula E."/>
            <person name="Henrissat B."/>
            <person name="Morin E."/>
            <person name="Kohler A."/>
            <person name="Barry K."/>
            <person name="LaButti K."/>
            <person name="Morin E."/>
            <person name="Salamov A."/>
            <person name="Lipzen A."/>
            <person name="Mereny Z."/>
            <person name="Hegedus B."/>
            <person name="Baldrian P."/>
            <person name="Stursova M."/>
            <person name="Weitz H."/>
            <person name="Taylor A."/>
            <person name="Grigoriev I.V."/>
            <person name="Nagy L.G."/>
            <person name="Martin F."/>
            <person name="Kauserud H."/>
        </authorList>
    </citation>
    <scope>NUCLEOTIDE SEQUENCE</scope>
    <source>
        <strain evidence="2">9144</strain>
    </source>
</reference>
<feature type="transmembrane region" description="Helical" evidence="1">
    <location>
        <begin position="48"/>
        <end position="69"/>
    </location>
</feature>
<keyword evidence="1" id="KW-1133">Transmembrane helix</keyword>
<proteinExistence type="predicted"/>
<feature type="transmembrane region" description="Helical" evidence="1">
    <location>
        <begin position="214"/>
        <end position="247"/>
    </location>
</feature>
<name>A0AAD6YG54_9AGAR</name>
<dbReference type="Proteomes" id="UP001219525">
    <property type="component" value="Unassembled WGS sequence"/>
</dbReference>
<comment type="caution">
    <text evidence="2">The sequence shown here is derived from an EMBL/GenBank/DDBJ whole genome shotgun (WGS) entry which is preliminary data.</text>
</comment>
<dbReference type="EMBL" id="JARJCW010000011">
    <property type="protein sequence ID" value="KAJ7219551.1"/>
    <property type="molecule type" value="Genomic_DNA"/>
</dbReference>
<feature type="transmembrane region" description="Helical" evidence="1">
    <location>
        <begin position="443"/>
        <end position="464"/>
    </location>
</feature>
<feature type="transmembrane region" description="Helical" evidence="1">
    <location>
        <begin position="6"/>
        <end position="36"/>
    </location>
</feature>